<dbReference type="Pfam" id="PF00172">
    <property type="entry name" value="Zn_clus"/>
    <property type="match status" value="1"/>
</dbReference>
<dbReference type="InterPro" id="IPR036864">
    <property type="entry name" value="Zn2-C6_fun-type_DNA-bd_sf"/>
</dbReference>
<dbReference type="PROSITE" id="PS50048">
    <property type="entry name" value="ZN2_CY6_FUNGAL_2"/>
    <property type="match status" value="1"/>
</dbReference>
<evidence type="ECO:0000313" key="6">
    <source>
        <dbReference type="EMBL" id="KAJ5274431.1"/>
    </source>
</evidence>
<protein>
    <recommendedName>
        <fullName evidence="5">Zn(2)-C6 fungal-type domain-containing protein</fullName>
    </recommendedName>
</protein>
<evidence type="ECO:0000313" key="7">
    <source>
        <dbReference type="Proteomes" id="UP001220256"/>
    </source>
</evidence>
<sequence>HRALYALSAAFLCRFTKTSLMRRSHRKSRHGCAECKTRRVKCDEARPSCTNCSKRSTSCNYGSSAPYLWLSEPSALGSPTSPLNLGQEVEYLFSTPCIIKTSQALCDHNNTRRPSPSGLDLSDLELMLQWSSKTYLALSRNEATKEVWQFLVPEEALSHPFLMLGILAVSAIHLADAKGENMKAECMKKALLYQHQALLVFRELLNDINRDNAKTIFAFSSILAIFYFGFLRLENVINPSSCMDNLFQVLTLSEGVQNVLRICGLSIQESNFSPIFVSASIEMEYPIPLPYEVRLAVDRLYTANTAYGVQNSDHDTAVYQEAIIMLEDALNAVYRDQVLTNAACRWAIKCPRQFLQSLQEREPMALVILCVYCVVLHRLRHIWCFEGWATAILKSTLPVLEPQWRHLAHWAATEILGEIHF</sequence>
<dbReference type="Gene3D" id="4.10.240.10">
    <property type="entry name" value="Zn(2)-C6 fungal-type DNA-binding domain"/>
    <property type="match status" value="1"/>
</dbReference>
<evidence type="ECO:0000256" key="3">
    <source>
        <dbReference type="ARBA" id="ARBA00023163"/>
    </source>
</evidence>
<name>A0ABQ8WP33_PENCH</name>
<keyword evidence="2" id="KW-0238">DNA-binding</keyword>
<accession>A0ABQ8WP33</accession>
<keyword evidence="4" id="KW-0539">Nucleus</keyword>
<dbReference type="SUPFAM" id="SSF57701">
    <property type="entry name" value="Zn2/Cys6 DNA-binding domain"/>
    <property type="match status" value="1"/>
</dbReference>
<proteinExistence type="predicted"/>
<evidence type="ECO:0000256" key="4">
    <source>
        <dbReference type="ARBA" id="ARBA00023242"/>
    </source>
</evidence>
<reference evidence="6 7" key="1">
    <citation type="journal article" date="2023" name="IMA Fungus">
        <title>Comparative genomic study of the Penicillium genus elucidates a diverse pangenome and 15 lateral gene transfer events.</title>
        <authorList>
            <person name="Petersen C."/>
            <person name="Sorensen T."/>
            <person name="Nielsen M.R."/>
            <person name="Sondergaard T.E."/>
            <person name="Sorensen J.L."/>
            <person name="Fitzpatrick D.A."/>
            <person name="Frisvad J.C."/>
            <person name="Nielsen K.L."/>
        </authorList>
    </citation>
    <scope>NUCLEOTIDE SEQUENCE [LARGE SCALE GENOMIC DNA]</scope>
    <source>
        <strain evidence="6 7">IBT 3361</strain>
    </source>
</reference>
<dbReference type="InterPro" id="IPR021858">
    <property type="entry name" value="Fun_TF"/>
</dbReference>
<keyword evidence="7" id="KW-1185">Reference proteome</keyword>
<dbReference type="CDD" id="cd00067">
    <property type="entry name" value="GAL4"/>
    <property type="match status" value="1"/>
</dbReference>
<evidence type="ECO:0000256" key="1">
    <source>
        <dbReference type="ARBA" id="ARBA00023015"/>
    </source>
</evidence>
<dbReference type="PANTHER" id="PTHR47784:SF5">
    <property type="entry name" value="STEROL UPTAKE CONTROL PROTEIN 2"/>
    <property type="match status" value="1"/>
</dbReference>
<feature type="domain" description="Zn(2)-C6 fungal-type" evidence="5">
    <location>
        <begin position="31"/>
        <end position="61"/>
    </location>
</feature>
<organism evidence="6 7">
    <name type="scientific">Penicillium chrysogenum</name>
    <name type="common">Penicillium notatum</name>
    <dbReference type="NCBI Taxonomy" id="5076"/>
    <lineage>
        <taxon>Eukaryota</taxon>
        <taxon>Fungi</taxon>
        <taxon>Dikarya</taxon>
        <taxon>Ascomycota</taxon>
        <taxon>Pezizomycotina</taxon>
        <taxon>Eurotiomycetes</taxon>
        <taxon>Eurotiomycetidae</taxon>
        <taxon>Eurotiales</taxon>
        <taxon>Aspergillaceae</taxon>
        <taxon>Penicillium</taxon>
        <taxon>Penicillium chrysogenum species complex</taxon>
    </lineage>
</organism>
<dbReference type="Proteomes" id="UP001220256">
    <property type="component" value="Unassembled WGS sequence"/>
</dbReference>
<evidence type="ECO:0000256" key="2">
    <source>
        <dbReference type="ARBA" id="ARBA00023125"/>
    </source>
</evidence>
<feature type="non-terminal residue" evidence="6">
    <location>
        <position position="1"/>
    </location>
</feature>
<dbReference type="SMART" id="SM00066">
    <property type="entry name" value="GAL4"/>
    <property type="match status" value="1"/>
</dbReference>
<keyword evidence="1" id="KW-0805">Transcription regulation</keyword>
<dbReference type="EMBL" id="JAPVEB010000002">
    <property type="protein sequence ID" value="KAJ5274431.1"/>
    <property type="molecule type" value="Genomic_DNA"/>
</dbReference>
<gene>
    <name evidence="6" type="ORF">N7505_002976</name>
</gene>
<comment type="caution">
    <text evidence="6">The sequence shown here is derived from an EMBL/GenBank/DDBJ whole genome shotgun (WGS) entry which is preliminary data.</text>
</comment>
<dbReference type="InterPro" id="IPR053157">
    <property type="entry name" value="Sterol_Uptake_Regulator"/>
</dbReference>
<dbReference type="Pfam" id="PF11951">
    <property type="entry name" value="Fungal_trans_2"/>
    <property type="match status" value="1"/>
</dbReference>
<dbReference type="InterPro" id="IPR001138">
    <property type="entry name" value="Zn2Cys6_DnaBD"/>
</dbReference>
<dbReference type="PROSITE" id="PS00463">
    <property type="entry name" value="ZN2_CY6_FUNGAL_1"/>
    <property type="match status" value="1"/>
</dbReference>
<evidence type="ECO:0000259" key="5">
    <source>
        <dbReference type="PROSITE" id="PS50048"/>
    </source>
</evidence>
<dbReference type="PANTHER" id="PTHR47784">
    <property type="entry name" value="STEROL UPTAKE CONTROL PROTEIN 2"/>
    <property type="match status" value="1"/>
</dbReference>
<keyword evidence="3" id="KW-0804">Transcription</keyword>